<dbReference type="Pfam" id="PF07730">
    <property type="entry name" value="HisKA_3"/>
    <property type="match status" value="1"/>
</dbReference>
<evidence type="ECO:0000256" key="2">
    <source>
        <dbReference type="ARBA" id="ARBA00012438"/>
    </source>
</evidence>
<evidence type="ECO:0000256" key="4">
    <source>
        <dbReference type="ARBA" id="ARBA00022679"/>
    </source>
</evidence>
<dbReference type="InterPro" id="IPR013767">
    <property type="entry name" value="PAS_fold"/>
</dbReference>
<keyword evidence="4" id="KW-0808">Transferase</keyword>
<dbReference type="InterPro" id="IPR000700">
    <property type="entry name" value="PAS-assoc_C"/>
</dbReference>
<dbReference type="InterPro" id="IPR011712">
    <property type="entry name" value="Sig_transdc_His_kin_sub3_dim/P"/>
</dbReference>
<dbReference type="Gene3D" id="3.30.450.20">
    <property type="entry name" value="PAS domain"/>
    <property type="match status" value="3"/>
</dbReference>
<keyword evidence="8" id="KW-0902">Two-component regulatory system</keyword>
<evidence type="ECO:0000256" key="6">
    <source>
        <dbReference type="ARBA" id="ARBA00022777"/>
    </source>
</evidence>
<evidence type="ECO:0000259" key="11">
    <source>
        <dbReference type="PROSITE" id="PS50113"/>
    </source>
</evidence>
<keyword evidence="7" id="KW-0067">ATP-binding</keyword>
<keyword evidence="13" id="KW-1185">Reference proteome</keyword>
<comment type="caution">
    <text evidence="12">The sequence shown here is derived from an EMBL/GenBank/DDBJ whole genome shotgun (WGS) entry which is preliminary data.</text>
</comment>
<dbReference type="SMART" id="SM00086">
    <property type="entry name" value="PAC"/>
    <property type="match status" value="3"/>
</dbReference>
<dbReference type="Proteomes" id="UP001180487">
    <property type="component" value="Unassembled WGS sequence"/>
</dbReference>
<dbReference type="RefSeq" id="WP_310373096.1">
    <property type="nucleotide sequence ID" value="NZ_JAVDXT010000002.1"/>
</dbReference>
<dbReference type="PANTHER" id="PTHR24421:SF10">
    <property type="entry name" value="NITRATE_NITRITE SENSOR PROTEIN NARQ"/>
    <property type="match status" value="1"/>
</dbReference>
<dbReference type="InterPro" id="IPR036890">
    <property type="entry name" value="HATPase_C_sf"/>
</dbReference>
<feature type="coiled-coil region" evidence="9">
    <location>
        <begin position="421"/>
        <end position="448"/>
    </location>
</feature>
<keyword evidence="3" id="KW-0597">Phosphoprotein</keyword>
<reference evidence="12 13" key="1">
    <citation type="submission" date="2023-07" db="EMBL/GenBank/DDBJ databases">
        <title>Sorghum-associated microbial communities from plants grown in Nebraska, USA.</title>
        <authorList>
            <person name="Schachtman D."/>
        </authorList>
    </citation>
    <scope>NUCLEOTIDE SEQUENCE [LARGE SCALE GENOMIC DNA]</scope>
    <source>
        <strain evidence="12 13">BE313</strain>
    </source>
</reference>
<dbReference type="PANTHER" id="PTHR24421">
    <property type="entry name" value="NITRATE/NITRITE SENSOR PROTEIN NARX-RELATED"/>
    <property type="match status" value="1"/>
</dbReference>
<dbReference type="SUPFAM" id="SSF55785">
    <property type="entry name" value="PYP-like sensor domain (PAS domain)"/>
    <property type="match status" value="3"/>
</dbReference>
<keyword evidence="9" id="KW-0175">Coiled coil</keyword>
<feature type="domain" description="PAC" evidence="11">
    <location>
        <begin position="136"/>
        <end position="189"/>
    </location>
</feature>
<protein>
    <recommendedName>
        <fullName evidence="2">histidine kinase</fullName>
        <ecNumber evidence="2">2.7.13.3</ecNumber>
    </recommendedName>
</protein>
<dbReference type="InterPro" id="IPR013656">
    <property type="entry name" value="PAS_4"/>
</dbReference>
<keyword evidence="6" id="KW-0418">Kinase</keyword>
<dbReference type="Pfam" id="PF08448">
    <property type="entry name" value="PAS_4"/>
    <property type="match status" value="1"/>
</dbReference>
<evidence type="ECO:0000259" key="10">
    <source>
        <dbReference type="PROSITE" id="PS50112"/>
    </source>
</evidence>
<dbReference type="NCBIfam" id="TIGR00229">
    <property type="entry name" value="sensory_box"/>
    <property type="match status" value="3"/>
</dbReference>
<dbReference type="SUPFAM" id="SSF55874">
    <property type="entry name" value="ATPase domain of HSP90 chaperone/DNA topoisomerase II/histidine kinase"/>
    <property type="match status" value="1"/>
</dbReference>
<dbReference type="InterPro" id="IPR000014">
    <property type="entry name" value="PAS"/>
</dbReference>
<proteinExistence type="predicted"/>
<feature type="domain" description="PAS" evidence="10">
    <location>
        <begin position="318"/>
        <end position="362"/>
    </location>
</feature>
<sequence>MPDQPPHLTDRLGADGLPGVTINVEQQRQTDPRFGQGAVWRWMGEADLLDQRGEAQAESVVVTNSRRVWQLLREMPVGLVLYDADFNVVYQNRASELMTGFAADVAVGRSPVGLWILHDQYDSVCKSLHRMRTERIALHGRGIQQRPDGRVAWVQWYTTPLFDGDDFIGYLGTHTDISEELRAHTAVRAAKQQVDLLVDAAVDIAMLQLSPAGRVQSWNRNAETLFGVPALEALGQDMRPLLAQLPFEQARVQQLLDGAAGGQRMEFEGWLPRQPGGRFWGNLLLYPQRDESDAIVAVVLVARDLSDRRQAEQKIRESEALLSAIVSTTSDAILGLDAQACVVFSNPAAQRIFGRSAGLLLGLPLAEVLPHLDLPTLIGTVRTLSGKRHDGATLHLEASASETRVNGEVLFTLTARDVTERVESEQALLRYREQLSALSRQLMEAEQQTNRRLAQLLHDQLGQTLTTLRISVDALRAQLPPSPTAAIDQSWTRVSSMIDRGMREVRQVLVELRPPLLQEHGLGVALDNEIQAETANHAAVAIRLHIPPAMADRRWSPEVEYAVFMVAREAIANALCHSQCRRLRVGIEPLGTQGLRLLVQDDGIGLGPISRALKPGHLGLVGMRERSQAIGASLGARSGDDERGTVIELNYSP</sequence>
<feature type="domain" description="PAC" evidence="11">
    <location>
        <begin position="265"/>
        <end position="317"/>
    </location>
</feature>
<keyword evidence="5" id="KW-0547">Nucleotide-binding</keyword>
<dbReference type="InterPro" id="IPR001610">
    <property type="entry name" value="PAC"/>
</dbReference>
<feature type="domain" description="PAS" evidence="10">
    <location>
        <begin position="64"/>
        <end position="135"/>
    </location>
</feature>
<dbReference type="InterPro" id="IPR035965">
    <property type="entry name" value="PAS-like_dom_sf"/>
</dbReference>
<evidence type="ECO:0000256" key="9">
    <source>
        <dbReference type="SAM" id="Coils"/>
    </source>
</evidence>
<evidence type="ECO:0000256" key="7">
    <source>
        <dbReference type="ARBA" id="ARBA00022840"/>
    </source>
</evidence>
<name>A0ABU2C7W9_9BURK</name>
<feature type="domain" description="PAS" evidence="10">
    <location>
        <begin position="190"/>
        <end position="238"/>
    </location>
</feature>
<dbReference type="SMART" id="SM00091">
    <property type="entry name" value="PAS"/>
    <property type="match status" value="3"/>
</dbReference>
<evidence type="ECO:0000313" key="13">
    <source>
        <dbReference type="Proteomes" id="UP001180487"/>
    </source>
</evidence>
<dbReference type="EMBL" id="JAVDXT010000002">
    <property type="protein sequence ID" value="MDR7377428.1"/>
    <property type="molecule type" value="Genomic_DNA"/>
</dbReference>
<dbReference type="Gene3D" id="3.30.565.10">
    <property type="entry name" value="Histidine kinase-like ATPase, C-terminal domain"/>
    <property type="match status" value="1"/>
</dbReference>
<dbReference type="Gene3D" id="1.20.5.1930">
    <property type="match status" value="1"/>
</dbReference>
<dbReference type="EC" id="2.7.13.3" evidence="2"/>
<comment type="catalytic activity">
    <reaction evidence="1">
        <text>ATP + protein L-histidine = ADP + protein N-phospho-L-histidine.</text>
        <dbReference type="EC" id="2.7.13.3"/>
    </reaction>
</comment>
<dbReference type="CDD" id="cd16917">
    <property type="entry name" value="HATPase_UhpB-NarQ-NarX-like"/>
    <property type="match status" value="1"/>
</dbReference>
<evidence type="ECO:0000256" key="1">
    <source>
        <dbReference type="ARBA" id="ARBA00000085"/>
    </source>
</evidence>
<evidence type="ECO:0000256" key="8">
    <source>
        <dbReference type="ARBA" id="ARBA00023012"/>
    </source>
</evidence>
<organism evidence="12 13">
    <name type="scientific">Rhodoferax ferrireducens</name>
    <dbReference type="NCBI Taxonomy" id="192843"/>
    <lineage>
        <taxon>Bacteria</taxon>
        <taxon>Pseudomonadati</taxon>
        <taxon>Pseudomonadota</taxon>
        <taxon>Betaproteobacteria</taxon>
        <taxon>Burkholderiales</taxon>
        <taxon>Comamonadaceae</taxon>
        <taxon>Rhodoferax</taxon>
    </lineage>
</organism>
<dbReference type="Pfam" id="PF00989">
    <property type="entry name" value="PAS"/>
    <property type="match status" value="2"/>
</dbReference>
<dbReference type="PROSITE" id="PS50112">
    <property type="entry name" value="PAS"/>
    <property type="match status" value="3"/>
</dbReference>
<accession>A0ABU2C7W9</accession>
<dbReference type="PROSITE" id="PS50113">
    <property type="entry name" value="PAC"/>
    <property type="match status" value="2"/>
</dbReference>
<dbReference type="InterPro" id="IPR050482">
    <property type="entry name" value="Sensor_HK_TwoCompSys"/>
</dbReference>
<evidence type="ECO:0000256" key="3">
    <source>
        <dbReference type="ARBA" id="ARBA00022553"/>
    </source>
</evidence>
<gene>
    <name evidence="12" type="ORF">J2X19_002107</name>
</gene>
<evidence type="ECO:0000256" key="5">
    <source>
        <dbReference type="ARBA" id="ARBA00022741"/>
    </source>
</evidence>
<evidence type="ECO:0000313" key="12">
    <source>
        <dbReference type="EMBL" id="MDR7377428.1"/>
    </source>
</evidence>
<dbReference type="CDD" id="cd00130">
    <property type="entry name" value="PAS"/>
    <property type="match status" value="2"/>
</dbReference>